<dbReference type="InterPro" id="IPR001466">
    <property type="entry name" value="Beta-lactam-related"/>
</dbReference>
<evidence type="ECO:0000259" key="2">
    <source>
        <dbReference type="Pfam" id="PF00144"/>
    </source>
</evidence>
<feature type="transmembrane region" description="Helical" evidence="1">
    <location>
        <begin position="418"/>
        <end position="438"/>
    </location>
</feature>
<dbReference type="EMBL" id="JBHUFV010000050">
    <property type="protein sequence ID" value="MFD1936472.1"/>
    <property type="molecule type" value="Genomic_DNA"/>
</dbReference>
<dbReference type="Proteomes" id="UP001597368">
    <property type="component" value="Unassembled WGS sequence"/>
</dbReference>
<feature type="domain" description="Beta-lactamase-related" evidence="2">
    <location>
        <begin position="46"/>
        <end position="346"/>
    </location>
</feature>
<keyword evidence="4" id="KW-1185">Reference proteome</keyword>
<accession>A0ABW4T540</accession>
<protein>
    <submittedName>
        <fullName evidence="3">Serine hydrolase domain-containing protein</fullName>
        <ecNumber evidence="3">3.-.-.-</ecNumber>
    </submittedName>
</protein>
<feature type="transmembrane region" description="Helical" evidence="1">
    <location>
        <begin position="459"/>
        <end position="476"/>
    </location>
</feature>
<evidence type="ECO:0000256" key="1">
    <source>
        <dbReference type="SAM" id="Phobius"/>
    </source>
</evidence>
<sequence>MKNGLALVFAVLAVALAIISPWPPGLGETTTGDTRLAAALRDTAPSTGLRDASVALIENGTVRLAGVGDRPITPETPFEIGSITKTLTAMMIADLAEDGVLRLSDPVEALLPELKGTPAGRATLEELVSHRAGLPKTPAGGPQGVIRVVLSNFSGANPYPLSAESVLREAATAEVEGRGAVAYSNLGVALAGHAAARRAGKPYPDLLKERVLAPLGMTGTVVAGLGEEPPPGGALPHRANGHPVTPWTSPGYSPAGFGVWSTASDLARLLNGVIAGTAPGAGGAKPRFDAGSGERIGLAWFTTPKGGRQITWHNGGTGGSRSFAGFDAATGQGIIVLSNTAQDVDAVALRLLGVDEEDPSLSLPLLGLGILWPLIVVYASISPIRRVGDLNRLQAVNDAAWSAVLLYLAWVTGPWERLTVLPWLAAASLFAASVVIVLGRWRQLPAMSERAPGSQRWSVGLSLAFSALAAAAVTIPM</sequence>
<keyword evidence="3" id="KW-0378">Hydrolase</keyword>
<dbReference type="Gene3D" id="3.40.710.10">
    <property type="entry name" value="DD-peptidase/beta-lactamase superfamily"/>
    <property type="match status" value="1"/>
</dbReference>
<keyword evidence="1" id="KW-1133">Transmembrane helix</keyword>
<organism evidence="3 4">
    <name type="scientific">Nonomuraea mangrovi</name>
    <dbReference type="NCBI Taxonomy" id="2316207"/>
    <lineage>
        <taxon>Bacteria</taxon>
        <taxon>Bacillati</taxon>
        <taxon>Actinomycetota</taxon>
        <taxon>Actinomycetes</taxon>
        <taxon>Streptosporangiales</taxon>
        <taxon>Streptosporangiaceae</taxon>
        <taxon>Nonomuraea</taxon>
    </lineage>
</organism>
<feature type="transmembrane region" description="Helical" evidence="1">
    <location>
        <begin position="361"/>
        <end position="381"/>
    </location>
</feature>
<dbReference type="PANTHER" id="PTHR46825:SF8">
    <property type="entry name" value="BETA-LACTAMASE-RELATED"/>
    <property type="match status" value="1"/>
</dbReference>
<keyword evidence="1" id="KW-0812">Transmembrane</keyword>
<dbReference type="EC" id="3.-.-.-" evidence="3"/>
<evidence type="ECO:0000313" key="4">
    <source>
        <dbReference type="Proteomes" id="UP001597368"/>
    </source>
</evidence>
<dbReference type="RefSeq" id="WP_379576771.1">
    <property type="nucleotide sequence ID" value="NZ_JBHUFV010000050.1"/>
</dbReference>
<dbReference type="Pfam" id="PF00144">
    <property type="entry name" value="Beta-lactamase"/>
    <property type="match status" value="1"/>
</dbReference>
<evidence type="ECO:0000313" key="3">
    <source>
        <dbReference type="EMBL" id="MFD1936472.1"/>
    </source>
</evidence>
<dbReference type="InterPro" id="IPR050491">
    <property type="entry name" value="AmpC-like"/>
</dbReference>
<gene>
    <name evidence="3" type="ORF">ACFSKW_33865</name>
</gene>
<comment type="caution">
    <text evidence="3">The sequence shown here is derived from an EMBL/GenBank/DDBJ whole genome shotgun (WGS) entry which is preliminary data.</text>
</comment>
<dbReference type="GO" id="GO:0016787">
    <property type="term" value="F:hydrolase activity"/>
    <property type="evidence" value="ECO:0007669"/>
    <property type="project" value="UniProtKB-KW"/>
</dbReference>
<proteinExistence type="predicted"/>
<feature type="transmembrane region" description="Helical" evidence="1">
    <location>
        <begin position="393"/>
        <end position="412"/>
    </location>
</feature>
<dbReference type="PANTHER" id="PTHR46825">
    <property type="entry name" value="D-ALANYL-D-ALANINE-CARBOXYPEPTIDASE/ENDOPEPTIDASE AMPH"/>
    <property type="match status" value="1"/>
</dbReference>
<reference evidence="4" key="1">
    <citation type="journal article" date="2019" name="Int. J. Syst. Evol. Microbiol.">
        <title>The Global Catalogue of Microorganisms (GCM) 10K type strain sequencing project: providing services to taxonomists for standard genome sequencing and annotation.</title>
        <authorList>
            <consortium name="The Broad Institute Genomics Platform"/>
            <consortium name="The Broad Institute Genome Sequencing Center for Infectious Disease"/>
            <person name="Wu L."/>
            <person name="Ma J."/>
        </authorList>
    </citation>
    <scope>NUCLEOTIDE SEQUENCE [LARGE SCALE GENOMIC DNA]</scope>
    <source>
        <strain evidence="4">ICMP 6774ER</strain>
    </source>
</reference>
<dbReference type="InterPro" id="IPR012338">
    <property type="entry name" value="Beta-lactam/transpept-like"/>
</dbReference>
<name>A0ABW4T540_9ACTN</name>
<dbReference type="SUPFAM" id="SSF56601">
    <property type="entry name" value="beta-lactamase/transpeptidase-like"/>
    <property type="match status" value="1"/>
</dbReference>
<keyword evidence="1" id="KW-0472">Membrane</keyword>